<dbReference type="RefSeq" id="XP_007827165.1">
    <property type="nucleotide sequence ID" value="XM_007828974.1"/>
</dbReference>
<organism evidence="2 3">
    <name type="scientific">Pestalotiopsis fici (strain W106-1 / CGMCC3.15140)</name>
    <dbReference type="NCBI Taxonomy" id="1229662"/>
    <lineage>
        <taxon>Eukaryota</taxon>
        <taxon>Fungi</taxon>
        <taxon>Dikarya</taxon>
        <taxon>Ascomycota</taxon>
        <taxon>Pezizomycotina</taxon>
        <taxon>Sordariomycetes</taxon>
        <taxon>Xylariomycetidae</taxon>
        <taxon>Amphisphaeriales</taxon>
        <taxon>Sporocadaceae</taxon>
        <taxon>Pestalotiopsis</taxon>
    </lineage>
</organism>
<dbReference type="Proteomes" id="UP000030651">
    <property type="component" value="Unassembled WGS sequence"/>
</dbReference>
<evidence type="ECO:0000256" key="1">
    <source>
        <dbReference type="SAM" id="MobiDB-lite"/>
    </source>
</evidence>
<gene>
    <name evidence="2" type="ORF">PFICI_00393</name>
</gene>
<proteinExistence type="predicted"/>
<feature type="compositionally biased region" description="Basic and acidic residues" evidence="1">
    <location>
        <begin position="84"/>
        <end position="133"/>
    </location>
</feature>
<evidence type="ECO:0000313" key="2">
    <source>
        <dbReference type="EMBL" id="ETS86565.1"/>
    </source>
</evidence>
<accession>W3XKN6</accession>
<name>W3XKN6_PESFW</name>
<keyword evidence="3" id="KW-1185">Reference proteome</keyword>
<sequence>MQDELATKLPPDTKATEVKEFLEGLNAESTSKIGGTDEITNEWHLDAAMTLSLEHNDPQTVEKLDTLLIERSMAVATAEGSSRAQHEDRVEKEKTAKKEVEHALEVRKHKPAAKDEVRKREQERMHEIRNGRP</sequence>
<dbReference type="InParanoid" id="W3XKN6"/>
<dbReference type="GeneID" id="19265406"/>
<dbReference type="AlphaFoldDB" id="W3XKN6"/>
<dbReference type="OrthoDB" id="3528260at2759"/>
<dbReference type="KEGG" id="pfy:PFICI_00393"/>
<feature type="region of interest" description="Disordered" evidence="1">
    <location>
        <begin position="77"/>
        <end position="133"/>
    </location>
</feature>
<dbReference type="HOGENOM" id="CLU_1907392_0_0_1"/>
<evidence type="ECO:0000313" key="3">
    <source>
        <dbReference type="Proteomes" id="UP000030651"/>
    </source>
</evidence>
<reference evidence="3" key="1">
    <citation type="journal article" date="2015" name="BMC Genomics">
        <title>Genomic and transcriptomic analysis of the endophytic fungus Pestalotiopsis fici reveals its lifestyle and high potential for synthesis of natural products.</title>
        <authorList>
            <person name="Wang X."/>
            <person name="Zhang X."/>
            <person name="Liu L."/>
            <person name="Xiang M."/>
            <person name="Wang W."/>
            <person name="Sun X."/>
            <person name="Che Y."/>
            <person name="Guo L."/>
            <person name="Liu G."/>
            <person name="Guo L."/>
            <person name="Wang C."/>
            <person name="Yin W.B."/>
            <person name="Stadler M."/>
            <person name="Zhang X."/>
            <person name="Liu X."/>
        </authorList>
    </citation>
    <scope>NUCLEOTIDE SEQUENCE [LARGE SCALE GENOMIC DNA]</scope>
    <source>
        <strain evidence="3">W106-1 / CGMCC3.15140</strain>
    </source>
</reference>
<protein>
    <submittedName>
        <fullName evidence="2">Uncharacterized protein</fullName>
    </submittedName>
</protein>
<dbReference type="EMBL" id="KI912109">
    <property type="protein sequence ID" value="ETS86565.1"/>
    <property type="molecule type" value="Genomic_DNA"/>
</dbReference>